<dbReference type="AlphaFoldDB" id="A0A6D2K5V2"/>
<dbReference type="SMART" id="SM00512">
    <property type="entry name" value="Skp1"/>
    <property type="match status" value="1"/>
</dbReference>
<dbReference type="GO" id="GO:0016567">
    <property type="term" value="P:protein ubiquitination"/>
    <property type="evidence" value="ECO:0007669"/>
    <property type="project" value="UniProtKB-UniRule"/>
</dbReference>
<feature type="domain" description="SKP1 component POZ" evidence="6">
    <location>
        <begin position="6"/>
        <end position="65"/>
    </location>
</feature>
<dbReference type="SUPFAM" id="SSF81382">
    <property type="entry name" value="Skp1 dimerisation domain-like"/>
    <property type="match status" value="1"/>
</dbReference>
<evidence type="ECO:0000256" key="3">
    <source>
        <dbReference type="ARBA" id="ARBA00022786"/>
    </source>
</evidence>
<evidence type="ECO:0000259" key="5">
    <source>
        <dbReference type="Pfam" id="PF01466"/>
    </source>
</evidence>
<dbReference type="PANTHER" id="PTHR11165">
    <property type="entry name" value="SKP1"/>
    <property type="match status" value="1"/>
</dbReference>
<feature type="domain" description="SKP1 component dimerisation" evidence="5">
    <location>
        <begin position="105"/>
        <end position="133"/>
    </location>
</feature>
<sequence length="134" mass="15213">MSTLAKKIFLRSSDGMIFQVEETVALQSQTIADMVKDDSVSHQIRIPNVTGDILEMVIKYCKKHVVASSSSSEEKLKKWDTDFVSKMDRSTLVRMINAAYYLNIKDLFDLTCKNVADRIMACRTVEEIHDFLGA</sequence>
<dbReference type="InterPro" id="IPR001232">
    <property type="entry name" value="SKP1-like"/>
</dbReference>
<dbReference type="GO" id="GO:0009867">
    <property type="term" value="P:jasmonic acid mediated signaling pathway"/>
    <property type="evidence" value="ECO:0007669"/>
    <property type="project" value="UniProtKB-ARBA"/>
</dbReference>
<dbReference type="Gene3D" id="3.30.710.10">
    <property type="entry name" value="Potassium Channel Kv1.1, Chain A"/>
    <property type="match status" value="1"/>
</dbReference>
<proteinExistence type="inferred from homology"/>
<dbReference type="UniPathway" id="UPA00143"/>
<dbReference type="SUPFAM" id="SSF54695">
    <property type="entry name" value="POZ domain"/>
    <property type="match status" value="1"/>
</dbReference>
<dbReference type="OrthoDB" id="7827685at2759"/>
<organism evidence="7 8">
    <name type="scientific">Microthlaspi erraticum</name>
    <dbReference type="NCBI Taxonomy" id="1685480"/>
    <lineage>
        <taxon>Eukaryota</taxon>
        <taxon>Viridiplantae</taxon>
        <taxon>Streptophyta</taxon>
        <taxon>Embryophyta</taxon>
        <taxon>Tracheophyta</taxon>
        <taxon>Spermatophyta</taxon>
        <taxon>Magnoliopsida</taxon>
        <taxon>eudicotyledons</taxon>
        <taxon>Gunneridae</taxon>
        <taxon>Pentapetalae</taxon>
        <taxon>rosids</taxon>
        <taxon>malvids</taxon>
        <taxon>Brassicales</taxon>
        <taxon>Brassicaceae</taxon>
        <taxon>Coluteocarpeae</taxon>
        <taxon>Microthlaspi</taxon>
    </lineage>
</organism>
<evidence type="ECO:0000313" key="8">
    <source>
        <dbReference type="Proteomes" id="UP000467841"/>
    </source>
</evidence>
<dbReference type="Pfam" id="PF01466">
    <property type="entry name" value="Skp1"/>
    <property type="match status" value="1"/>
</dbReference>
<evidence type="ECO:0000256" key="4">
    <source>
        <dbReference type="PIRNR" id="PIRNR028729"/>
    </source>
</evidence>
<comment type="pathway">
    <text evidence="1 4">Protein modification; protein ubiquitination.</text>
</comment>
<comment type="caution">
    <text evidence="7">The sequence shown here is derived from an EMBL/GenBank/DDBJ whole genome shotgun (WGS) entry which is preliminary data.</text>
</comment>
<evidence type="ECO:0000256" key="1">
    <source>
        <dbReference type="ARBA" id="ARBA00004906"/>
    </source>
</evidence>
<accession>A0A6D2K5V2</accession>
<comment type="subunit">
    <text evidence="4">Part of a SCF (SKP1-cullin-F-box) protein ligase complex.</text>
</comment>
<comment type="similarity">
    <text evidence="2 4">Belongs to the SKP1 family.</text>
</comment>
<keyword evidence="3 4" id="KW-0833">Ubl conjugation pathway</keyword>
<evidence type="ECO:0000313" key="7">
    <source>
        <dbReference type="EMBL" id="CAA7048225.1"/>
    </source>
</evidence>
<dbReference type="Pfam" id="PF03931">
    <property type="entry name" value="Skp1_POZ"/>
    <property type="match status" value="1"/>
</dbReference>
<name>A0A6D2K5V2_9BRAS</name>
<dbReference type="EMBL" id="CACVBM020001385">
    <property type="protein sequence ID" value="CAA7048225.1"/>
    <property type="molecule type" value="Genomic_DNA"/>
</dbReference>
<dbReference type="Proteomes" id="UP000467841">
    <property type="component" value="Unassembled WGS sequence"/>
</dbReference>
<dbReference type="InterPro" id="IPR011333">
    <property type="entry name" value="SKP1/BTB/POZ_sf"/>
</dbReference>
<reference evidence="7" key="1">
    <citation type="submission" date="2020-01" db="EMBL/GenBank/DDBJ databases">
        <authorList>
            <person name="Mishra B."/>
        </authorList>
    </citation>
    <scope>NUCLEOTIDE SEQUENCE [LARGE SCALE GENOMIC DNA]</scope>
</reference>
<dbReference type="InterPro" id="IPR016897">
    <property type="entry name" value="SKP1"/>
</dbReference>
<keyword evidence="8" id="KW-1185">Reference proteome</keyword>
<dbReference type="PIRSF" id="PIRSF028729">
    <property type="entry name" value="E3_ubiquit_lig_SCF_Skp"/>
    <property type="match status" value="1"/>
</dbReference>
<comment type="function">
    <text evidence="4">Involved in ubiquitination and subsequent proteasomal degradation of target proteins. Together with CUL1, RBX1 and a F-box protein, it forms a SCF E3 ubiquitin ligase complex. The functional specificity of this complex depends on the type of F-box protein. In the SCF complex, it serves as an adapter that links the F-box protein to CUL1.</text>
</comment>
<dbReference type="InterPro" id="IPR036296">
    <property type="entry name" value="SKP1-like_dim_sf"/>
</dbReference>
<dbReference type="InterPro" id="IPR016073">
    <property type="entry name" value="Skp1_comp_POZ"/>
</dbReference>
<dbReference type="InterPro" id="IPR016072">
    <property type="entry name" value="Skp1_comp_dimer"/>
</dbReference>
<dbReference type="GO" id="GO:0006511">
    <property type="term" value="P:ubiquitin-dependent protein catabolic process"/>
    <property type="evidence" value="ECO:0007669"/>
    <property type="project" value="InterPro"/>
</dbReference>
<evidence type="ECO:0000256" key="2">
    <source>
        <dbReference type="ARBA" id="ARBA00009993"/>
    </source>
</evidence>
<gene>
    <name evidence="7" type="ORF">MERR_LOCUS35460</name>
</gene>
<protein>
    <recommendedName>
        <fullName evidence="4">SKP1-like protein</fullName>
    </recommendedName>
</protein>
<dbReference type="CDD" id="cd18322">
    <property type="entry name" value="BTB_POZ_SKP1"/>
    <property type="match status" value="1"/>
</dbReference>
<evidence type="ECO:0000259" key="6">
    <source>
        <dbReference type="Pfam" id="PF03931"/>
    </source>
</evidence>